<dbReference type="STRING" id="1802421.A2318_03850"/>
<sequence length="435" mass="48822">MDPVSEMAHRIRIHDFTFYARPNADGFSLGDIPGIGMYPDRSALLPGTCFLDGGSHTDVAEEHLYGYLHVLGIGANEIRFVKGDSLFEGILNDPVECERLCRELSNGVPTTLEAFSASDQWDRFVGALNIDPSRLRTPATSVMRTLDDKESIRRLAHTLGLDDVFPKHVFTLDAHETLVRINEFRDQFPRLIVVKRPDLESGVGQLLIDAQTTEEQIFAYVHEYCTGHRPIIVEEGVFGIEGSVQWHVSPKGCEPRFFSLQYTQAGTHQGNVIAPTGVACLPDEWPLAWRMRVVEKIWATTETFVKWVAARGFIGPIGFDFILNKNAFSLLECNARTTAATYLESVRWQIEQRGHKNVTAAMKNAYPKRALTWKDAVRMLEQHPNKLAFNKETGVGVIVANPRLFHLDAPKCLLISVGTDIEQAEAYLECARKIL</sequence>
<name>A0A1F7W938_9BACT</name>
<dbReference type="EMBL" id="MGFD01000018">
    <property type="protein sequence ID" value="OGL98717.1"/>
    <property type="molecule type" value="Genomic_DNA"/>
</dbReference>
<dbReference type="AlphaFoldDB" id="A0A1F7W938"/>
<gene>
    <name evidence="1" type="ORF">A2318_03850</name>
</gene>
<protein>
    <recommendedName>
        <fullName evidence="3">ATP-grasp domain-containing protein</fullName>
    </recommendedName>
</protein>
<organism evidence="1 2">
    <name type="scientific">Candidatus Uhrbacteria bacterium RIFOXYB2_FULL_45_11</name>
    <dbReference type="NCBI Taxonomy" id="1802421"/>
    <lineage>
        <taxon>Bacteria</taxon>
        <taxon>Candidatus Uhriibacteriota</taxon>
    </lineage>
</organism>
<comment type="caution">
    <text evidence="1">The sequence shown here is derived from an EMBL/GenBank/DDBJ whole genome shotgun (WGS) entry which is preliminary data.</text>
</comment>
<proteinExistence type="predicted"/>
<evidence type="ECO:0008006" key="3">
    <source>
        <dbReference type="Google" id="ProtNLM"/>
    </source>
</evidence>
<evidence type="ECO:0000313" key="1">
    <source>
        <dbReference type="EMBL" id="OGL98717.1"/>
    </source>
</evidence>
<evidence type="ECO:0000313" key="2">
    <source>
        <dbReference type="Proteomes" id="UP000177331"/>
    </source>
</evidence>
<dbReference type="SUPFAM" id="SSF56059">
    <property type="entry name" value="Glutathione synthetase ATP-binding domain-like"/>
    <property type="match status" value="1"/>
</dbReference>
<dbReference type="Proteomes" id="UP000177331">
    <property type="component" value="Unassembled WGS sequence"/>
</dbReference>
<dbReference type="Gene3D" id="3.30.470.20">
    <property type="entry name" value="ATP-grasp fold, B domain"/>
    <property type="match status" value="1"/>
</dbReference>
<reference evidence="1 2" key="1">
    <citation type="journal article" date="2016" name="Nat. Commun.">
        <title>Thousands of microbial genomes shed light on interconnected biogeochemical processes in an aquifer system.</title>
        <authorList>
            <person name="Anantharaman K."/>
            <person name="Brown C.T."/>
            <person name="Hug L.A."/>
            <person name="Sharon I."/>
            <person name="Castelle C.J."/>
            <person name="Probst A.J."/>
            <person name="Thomas B.C."/>
            <person name="Singh A."/>
            <person name="Wilkins M.J."/>
            <person name="Karaoz U."/>
            <person name="Brodie E.L."/>
            <person name="Williams K.H."/>
            <person name="Hubbard S.S."/>
            <person name="Banfield J.F."/>
        </authorList>
    </citation>
    <scope>NUCLEOTIDE SEQUENCE [LARGE SCALE GENOMIC DNA]</scope>
</reference>
<accession>A0A1F7W938</accession>